<dbReference type="RefSeq" id="WP_345250155.1">
    <property type="nucleotide sequence ID" value="NZ_BAABFO010000011.1"/>
</dbReference>
<dbReference type="SUPFAM" id="SSF53850">
    <property type="entry name" value="Periplasmic binding protein-like II"/>
    <property type="match status" value="1"/>
</dbReference>
<evidence type="ECO:0000256" key="2">
    <source>
        <dbReference type="SAM" id="SignalP"/>
    </source>
</evidence>
<dbReference type="PIRSF" id="PIRSF017082">
    <property type="entry name" value="YflP"/>
    <property type="match status" value="1"/>
</dbReference>
<comment type="similarity">
    <text evidence="1">Belongs to the UPF0065 (bug) family.</text>
</comment>
<keyword evidence="2" id="KW-0732">Signal</keyword>
<dbReference type="CDD" id="cd13578">
    <property type="entry name" value="PBP2_Bug27"/>
    <property type="match status" value="1"/>
</dbReference>
<dbReference type="PANTHER" id="PTHR42928">
    <property type="entry name" value="TRICARBOXYLATE-BINDING PROTEIN"/>
    <property type="match status" value="1"/>
</dbReference>
<feature type="chain" id="PRO_5045156895" evidence="2">
    <location>
        <begin position="28"/>
        <end position="326"/>
    </location>
</feature>
<evidence type="ECO:0000313" key="4">
    <source>
        <dbReference type="Proteomes" id="UP001501671"/>
    </source>
</evidence>
<dbReference type="Gene3D" id="3.40.190.150">
    <property type="entry name" value="Bordetella uptake gene, domain 1"/>
    <property type="match status" value="1"/>
</dbReference>
<proteinExistence type="inferred from homology"/>
<name>A0ABP8H4J6_9BURK</name>
<comment type="caution">
    <text evidence="3">The sequence shown here is derived from an EMBL/GenBank/DDBJ whole genome shotgun (WGS) entry which is preliminary data.</text>
</comment>
<dbReference type="PANTHER" id="PTHR42928:SF5">
    <property type="entry name" value="BLR1237 PROTEIN"/>
    <property type="match status" value="1"/>
</dbReference>
<evidence type="ECO:0000256" key="1">
    <source>
        <dbReference type="ARBA" id="ARBA00006987"/>
    </source>
</evidence>
<protein>
    <submittedName>
        <fullName evidence="3">Tripartite tricarboxylate transporter substrate binding protein</fullName>
    </submittedName>
</protein>
<dbReference type="Gene3D" id="3.40.190.10">
    <property type="entry name" value="Periplasmic binding protein-like II"/>
    <property type="match status" value="1"/>
</dbReference>
<feature type="signal peptide" evidence="2">
    <location>
        <begin position="1"/>
        <end position="27"/>
    </location>
</feature>
<keyword evidence="4" id="KW-1185">Reference proteome</keyword>
<evidence type="ECO:0000313" key="3">
    <source>
        <dbReference type="EMBL" id="GAA4334268.1"/>
    </source>
</evidence>
<accession>A0ABP8H4J6</accession>
<dbReference type="InterPro" id="IPR005064">
    <property type="entry name" value="BUG"/>
</dbReference>
<gene>
    <name evidence="3" type="ORF">GCM10023144_26350</name>
</gene>
<reference evidence="4" key="1">
    <citation type="journal article" date="2019" name="Int. J. Syst. Evol. Microbiol.">
        <title>The Global Catalogue of Microorganisms (GCM) 10K type strain sequencing project: providing services to taxonomists for standard genome sequencing and annotation.</title>
        <authorList>
            <consortium name="The Broad Institute Genomics Platform"/>
            <consortium name="The Broad Institute Genome Sequencing Center for Infectious Disease"/>
            <person name="Wu L."/>
            <person name="Ma J."/>
        </authorList>
    </citation>
    <scope>NUCLEOTIDE SEQUENCE [LARGE SCALE GENOMIC DNA]</scope>
    <source>
        <strain evidence="4">JCM 17666</strain>
    </source>
</reference>
<dbReference type="Proteomes" id="UP001501671">
    <property type="component" value="Unassembled WGS sequence"/>
</dbReference>
<dbReference type="InterPro" id="IPR042100">
    <property type="entry name" value="Bug_dom1"/>
</dbReference>
<sequence length="326" mass="34930">MDLHRKTPRMLAAVVCLFFGMASQAWAESWPTRPVRLVVPLAVGGGVDAVARILAAKLGAALGQPVVVENQGGAGGTLATGYVARSPADGYTLIFSSTSAAVINALVYKNLPYDPVKDFAPVSLFATSPLVAVINPQVPVRDLPEFLALLRANPGKYSYGSSGYGTITHLAGEYFKSLAKVDIVHVPYRGNAAVLPDLFGGRISLMFDSLPLQIPNIRSGKVRAIGLLGNQKSPELPDVPLMKETLPGFELQFWMGVYAPARTPKPIVERLAAEISKVAADPEVVANLARLGVDSRSSSPGQFDAFWHEQLRQYGKIVQANHIMVD</sequence>
<dbReference type="Pfam" id="PF03401">
    <property type="entry name" value="TctC"/>
    <property type="match status" value="1"/>
</dbReference>
<dbReference type="EMBL" id="BAABFO010000011">
    <property type="protein sequence ID" value="GAA4334268.1"/>
    <property type="molecule type" value="Genomic_DNA"/>
</dbReference>
<organism evidence="3 4">
    <name type="scientific">Pigmentiphaga soli</name>
    <dbReference type="NCBI Taxonomy" id="1007095"/>
    <lineage>
        <taxon>Bacteria</taxon>
        <taxon>Pseudomonadati</taxon>
        <taxon>Pseudomonadota</taxon>
        <taxon>Betaproteobacteria</taxon>
        <taxon>Burkholderiales</taxon>
        <taxon>Alcaligenaceae</taxon>
        <taxon>Pigmentiphaga</taxon>
    </lineage>
</organism>